<dbReference type="PANTHER" id="PTHR14517:SF6">
    <property type="entry name" value="RE41410P"/>
    <property type="match status" value="1"/>
</dbReference>
<keyword evidence="13" id="KW-1185">Reference proteome</keyword>
<dbReference type="Proteomes" id="UP001233999">
    <property type="component" value="Unassembled WGS sequence"/>
</dbReference>
<proteinExistence type="inferred from homology"/>
<feature type="region of interest" description="Disordered" evidence="11">
    <location>
        <begin position="127"/>
        <end position="146"/>
    </location>
</feature>
<accession>A0AAD7ZYZ2</accession>
<keyword evidence="4" id="KW-0282">Flagellum</keyword>
<evidence type="ECO:0000256" key="8">
    <source>
        <dbReference type="ARBA" id="ARBA00023273"/>
    </source>
</evidence>
<evidence type="ECO:0000256" key="7">
    <source>
        <dbReference type="ARBA" id="ARBA00023212"/>
    </source>
</evidence>
<evidence type="ECO:0000256" key="10">
    <source>
        <dbReference type="SAM" id="Coils"/>
    </source>
</evidence>
<evidence type="ECO:0000256" key="4">
    <source>
        <dbReference type="ARBA" id="ARBA00022846"/>
    </source>
</evidence>
<gene>
    <name evidence="12" type="ORF">L9F63_017686</name>
</gene>
<evidence type="ECO:0000256" key="9">
    <source>
        <dbReference type="ARBA" id="ARBA00046435"/>
    </source>
</evidence>
<comment type="similarity">
    <text evidence="2">Belongs to the RIB43A family.</text>
</comment>
<keyword evidence="6" id="KW-0969">Cilium</keyword>
<evidence type="ECO:0008006" key="14">
    <source>
        <dbReference type="Google" id="ProtNLM"/>
    </source>
</evidence>
<feature type="non-terminal residue" evidence="12">
    <location>
        <position position="1"/>
    </location>
</feature>
<dbReference type="InterPro" id="IPR008805">
    <property type="entry name" value="RIB43A"/>
</dbReference>
<evidence type="ECO:0000256" key="3">
    <source>
        <dbReference type="ARBA" id="ARBA00022490"/>
    </source>
</evidence>
<comment type="caution">
    <text evidence="12">The sequence shown here is derived from an EMBL/GenBank/DDBJ whole genome shotgun (WGS) entry which is preliminary data.</text>
</comment>
<keyword evidence="5 10" id="KW-0175">Coiled coil</keyword>
<feature type="coiled-coil region" evidence="10">
    <location>
        <begin position="281"/>
        <end position="329"/>
    </location>
</feature>
<reference evidence="12" key="2">
    <citation type="submission" date="2023-05" db="EMBL/GenBank/DDBJ databases">
        <authorList>
            <person name="Fouks B."/>
        </authorList>
    </citation>
    <scope>NUCLEOTIDE SEQUENCE</scope>
    <source>
        <strain evidence="12">Stay&amp;Tobe</strain>
        <tissue evidence="12">Testes</tissue>
    </source>
</reference>
<comment type="subunit">
    <text evidence="9">Microtubule inner protein component of sperm flagellar doublet microtubules.</text>
</comment>
<protein>
    <recommendedName>
        <fullName evidence="14">RIB43A-like with coiled-coils protein 2</fullName>
    </recommendedName>
</protein>
<evidence type="ECO:0000256" key="2">
    <source>
        <dbReference type="ARBA" id="ARBA00006875"/>
    </source>
</evidence>
<reference evidence="12" key="1">
    <citation type="journal article" date="2023" name="IScience">
        <title>Live-bearing cockroach genome reveals convergent evolutionary mechanisms linked to viviparity in insects and beyond.</title>
        <authorList>
            <person name="Fouks B."/>
            <person name="Harrison M.C."/>
            <person name="Mikhailova A.A."/>
            <person name="Marchal E."/>
            <person name="English S."/>
            <person name="Carruthers M."/>
            <person name="Jennings E.C."/>
            <person name="Chiamaka E.L."/>
            <person name="Frigard R.A."/>
            <person name="Pippel M."/>
            <person name="Attardo G.M."/>
            <person name="Benoit J.B."/>
            <person name="Bornberg-Bauer E."/>
            <person name="Tobe S.S."/>
        </authorList>
    </citation>
    <scope>NUCLEOTIDE SEQUENCE</scope>
    <source>
        <strain evidence="12">Stay&amp;Tobe</strain>
    </source>
</reference>
<dbReference type="EMBL" id="JASPKZ010005288">
    <property type="protein sequence ID" value="KAJ9588991.1"/>
    <property type="molecule type" value="Genomic_DNA"/>
</dbReference>
<evidence type="ECO:0000256" key="6">
    <source>
        <dbReference type="ARBA" id="ARBA00023069"/>
    </source>
</evidence>
<evidence type="ECO:0000256" key="5">
    <source>
        <dbReference type="ARBA" id="ARBA00023054"/>
    </source>
</evidence>
<name>A0AAD7ZYZ2_DIPPU</name>
<keyword evidence="8" id="KW-0966">Cell projection</keyword>
<evidence type="ECO:0000313" key="13">
    <source>
        <dbReference type="Proteomes" id="UP001233999"/>
    </source>
</evidence>
<sequence length="358" mass="42568">WGVINYMITSKQLLERRRRFEEERKSRIFNARQRLIGVDLQCLEKQIREHKLQQQVEHKKDEAFHAQQVQDAEQAIQIERKIREEKRRLNEDINTFRAVYQRPETRREFDLYDPDGLKKSLPARLLDDDPRCGPSSAQKFEGEDLSSKERLKAQRDQFRAWLEQQVAERKAADNDRKAAQAAFDAALIARDKRACELDKLEQECRKRLDEATYRFNKALAEEQSLKCSVEQAKELEDKFAEIYNHLTGDFLTENPDVANSNLGSSRKIGYLYRGMTPEEREAVRKEQLKQMQENKEKQKAEQQLEDLMRKQRELNVKILEQNKRLSEEQTRRQKYLNDTVYTNEPTAAYYDQFNTTTR</sequence>
<dbReference type="AlphaFoldDB" id="A0AAD7ZYZ2"/>
<evidence type="ECO:0000256" key="11">
    <source>
        <dbReference type="SAM" id="MobiDB-lite"/>
    </source>
</evidence>
<evidence type="ECO:0000256" key="1">
    <source>
        <dbReference type="ARBA" id="ARBA00004611"/>
    </source>
</evidence>
<comment type="subcellular location">
    <subcellularLocation>
        <location evidence="1">Cytoplasm</location>
        <location evidence="1">Cytoskeleton</location>
        <location evidence="1">Flagellum axoneme</location>
    </subcellularLocation>
</comment>
<dbReference type="PANTHER" id="PTHR14517">
    <property type="entry name" value="RIB43A-RELATED"/>
    <property type="match status" value="1"/>
</dbReference>
<keyword evidence="7" id="KW-0206">Cytoskeleton</keyword>
<dbReference type="Pfam" id="PF05914">
    <property type="entry name" value="RIB43A"/>
    <property type="match status" value="2"/>
</dbReference>
<evidence type="ECO:0000313" key="12">
    <source>
        <dbReference type="EMBL" id="KAJ9588991.1"/>
    </source>
</evidence>
<organism evidence="12 13">
    <name type="scientific">Diploptera punctata</name>
    <name type="common">Pacific beetle cockroach</name>
    <dbReference type="NCBI Taxonomy" id="6984"/>
    <lineage>
        <taxon>Eukaryota</taxon>
        <taxon>Metazoa</taxon>
        <taxon>Ecdysozoa</taxon>
        <taxon>Arthropoda</taxon>
        <taxon>Hexapoda</taxon>
        <taxon>Insecta</taxon>
        <taxon>Pterygota</taxon>
        <taxon>Neoptera</taxon>
        <taxon>Polyneoptera</taxon>
        <taxon>Dictyoptera</taxon>
        <taxon>Blattodea</taxon>
        <taxon>Blaberoidea</taxon>
        <taxon>Blaberidae</taxon>
        <taxon>Diplopterinae</taxon>
        <taxon>Diploptera</taxon>
    </lineage>
</organism>
<keyword evidence="3" id="KW-0963">Cytoplasm</keyword>